<accession>A0ABV8HEI8</accession>
<organism evidence="2 3">
    <name type="scientific">Streptomyces polygonati</name>
    <dbReference type="NCBI Taxonomy" id="1617087"/>
    <lineage>
        <taxon>Bacteria</taxon>
        <taxon>Bacillati</taxon>
        <taxon>Actinomycetota</taxon>
        <taxon>Actinomycetes</taxon>
        <taxon>Kitasatosporales</taxon>
        <taxon>Streptomycetaceae</taxon>
        <taxon>Streptomyces</taxon>
    </lineage>
</organism>
<sequence>MDAPEVTDRVSIAEAMESLRSQVLAAAESSQAADLVFRVREIEVEFQVALTVQKSASASVSLWRVLTFGAGVDASRGDIHRVRLVLEPRRTGAEAAEDSSVDISDSD</sequence>
<comment type="caution">
    <text evidence="2">The sequence shown here is derived from an EMBL/GenBank/DDBJ whole genome shotgun (WGS) entry which is preliminary data.</text>
</comment>
<dbReference type="Proteomes" id="UP001595765">
    <property type="component" value="Unassembled WGS sequence"/>
</dbReference>
<dbReference type="EMBL" id="JBHSBB010000001">
    <property type="protein sequence ID" value="MFC4029856.1"/>
    <property type="molecule type" value="Genomic_DNA"/>
</dbReference>
<name>A0ABV8HEI8_9ACTN</name>
<dbReference type="Pfam" id="PF19631">
    <property type="entry name" value="Trypco2"/>
    <property type="match status" value="1"/>
</dbReference>
<reference evidence="3" key="1">
    <citation type="journal article" date="2019" name="Int. J. Syst. Evol. Microbiol.">
        <title>The Global Catalogue of Microorganisms (GCM) 10K type strain sequencing project: providing services to taxonomists for standard genome sequencing and annotation.</title>
        <authorList>
            <consortium name="The Broad Institute Genomics Platform"/>
            <consortium name="The Broad Institute Genome Sequencing Center for Infectious Disease"/>
            <person name="Wu L."/>
            <person name="Ma J."/>
        </authorList>
    </citation>
    <scope>NUCLEOTIDE SEQUENCE [LARGE SCALE GENOMIC DNA]</scope>
    <source>
        <strain evidence="3">CGMCC 4.7237</strain>
    </source>
</reference>
<proteinExistence type="predicted"/>
<feature type="domain" description="Trypsin-co-occurring" evidence="1">
    <location>
        <begin position="10"/>
        <end position="88"/>
    </location>
</feature>
<evidence type="ECO:0000313" key="2">
    <source>
        <dbReference type="EMBL" id="MFC4029856.1"/>
    </source>
</evidence>
<evidence type="ECO:0000259" key="1">
    <source>
        <dbReference type="Pfam" id="PF19631"/>
    </source>
</evidence>
<evidence type="ECO:0000313" key="3">
    <source>
        <dbReference type="Proteomes" id="UP001595765"/>
    </source>
</evidence>
<dbReference type="InterPro" id="IPR045608">
    <property type="entry name" value="Trypco2"/>
</dbReference>
<keyword evidence="3" id="KW-1185">Reference proteome</keyword>
<protein>
    <submittedName>
        <fullName evidence="2">Trypco2 family protein</fullName>
    </submittedName>
</protein>
<gene>
    <name evidence="2" type="ORF">ACFO3J_00055</name>
</gene>
<dbReference type="RefSeq" id="WP_386424407.1">
    <property type="nucleotide sequence ID" value="NZ_JBHSBB010000001.1"/>
</dbReference>